<dbReference type="OrthoDB" id="415359at2759"/>
<evidence type="ECO:0000256" key="2">
    <source>
        <dbReference type="SAM" id="MobiDB-lite"/>
    </source>
</evidence>
<feature type="region of interest" description="Disordered" evidence="2">
    <location>
        <begin position="127"/>
        <end position="198"/>
    </location>
</feature>
<evidence type="ECO:0000313" key="4">
    <source>
        <dbReference type="Proteomes" id="UP000006671"/>
    </source>
</evidence>
<protein>
    <submittedName>
        <fullName evidence="3">Predicted protein</fullName>
    </submittedName>
</protein>
<dbReference type="VEuPathDB" id="AmoebaDB:NAEGRDRAFT_71550"/>
<gene>
    <name evidence="3" type="ORF">NAEGRDRAFT_71550</name>
</gene>
<proteinExistence type="predicted"/>
<dbReference type="GO" id="GO:0005737">
    <property type="term" value="C:cytoplasm"/>
    <property type="evidence" value="ECO:0007669"/>
    <property type="project" value="TreeGrafter"/>
</dbReference>
<keyword evidence="4" id="KW-1185">Reference proteome</keyword>
<feature type="compositionally biased region" description="Acidic residues" evidence="2">
    <location>
        <begin position="134"/>
        <end position="191"/>
    </location>
</feature>
<dbReference type="GeneID" id="8854638"/>
<dbReference type="KEGG" id="ngr:NAEGRDRAFT_71550"/>
<dbReference type="Pfam" id="PF10154">
    <property type="entry name" value="Fy-3"/>
    <property type="match status" value="1"/>
</dbReference>
<evidence type="ECO:0000256" key="1">
    <source>
        <dbReference type="SAM" id="Coils"/>
    </source>
</evidence>
<dbReference type="Proteomes" id="UP000006671">
    <property type="component" value="Unassembled WGS sequence"/>
</dbReference>
<dbReference type="RefSeq" id="XP_002673334.1">
    <property type="nucleotide sequence ID" value="XM_002673288.1"/>
</dbReference>
<dbReference type="PANTHER" id="PTHR16525">
    <property type="entry name" value="PROTEIN C12ORF4"/>
    <property type="match status" value="1"/>
</dbReference>
<sequence length="815" mass="96424">MTTELADEVETIRKTFPILLHDEEFSDGAMHVSLRYSERGNIVEANLCWDCNMSLEDFVNNTCCNEYHLPIYLKDSITHQLYELVRERQLVRNDQITCDFFQSTFRHQDDDDEELKQQEEQQAHVQFGQAIDDYRDDDDDEEGEGCDDDDDDDDYYYDSEDNEDDVEQDNDEENNDEDYSEEEITEEEATTESDIGTYTTTESTIIETEQHPMNFSQFYKVFHSSATSQITLTKVANDLKCVYQDKYQERDRGINQIQKEHRDGVEQNNERIDQVQQMVLDHMKELEEFEERWNLELSELRTNIKQTFWNFVHDFEKDEDKSKPKNKQSNTVRSKEELLLPGFRLMEPRGKQFELLLRNELQEKSNTQIVSKFAYLKSILKRIKKKSNSPKVTVNDPWTVVEDYDAIEHVQSSSSTHSNNPASSQELAKSALNSIKIFMKSLFRDNRLLTDIPRLIQNERFHVLSFYKKIERMYLESDEIFSPYDDSFVFIEDESEKEDPNKRLCGRIFVIYTADMSDCISKNYKKDEEERDYEEEYLLFKTRHLYNLYQSRLSALVVSSCIHDDPQDENDSTMNQQVLSWTMRDMERISFEANHGQGPDFHFPSLNDQVSQMKRDIRRRLKRQEAIDLGEYYLTKHSNLSYANCLFHMVAQLDSKKEHNLDDYNKILQAYSNIIDECRNMGIRNLSIQLPLSLSYKHPKIDGNLPNGDTIILQIRDIMKIYLKKQKEYGSWFLPNLFFYCPKNPKHSSGDFQCQCHYSILKTSDDILHVSGSENSDNRYEESHNENDNLHKYIVEPFFKSYLNSNIQLPPSWMQ</sequence>
<dbReference type="AlphaFoldDB" id="D2VRD8"/>
<dbReference type="EMBL" id="GG738891">
    <property type="protein sequence ID" value="EFC40590.1"/>
    <property type="molecule type" value="Genomic_DNA"/>
</dbReference>
<name>D2VRD8_NAEGR</name>
<feature type="coiled-coil region" evidence="1">
    <location>
        <begin position="272"/>
        <end position="303"/>
    </location>
</feature>
<dbReference type="OMA" id="IQNERFH"/>
<dbReference type="PANTHER" id="PTHR16525:SF0">
    <property type="entry name" value="PROTEIN C12ORF4"/>
    <property type="match status" value="1"/>
</dbReference>
<dbReference type="InParanoid" id="D2VRD8"/>
<reference evidence="3 4" key="1">
    <citation type="journal article" date="2010" name="Cell">
        <title>The genome of Naegleria gruberi illuminates early eukaryotic versatility.</title>
        <authorList>
            <person name="Fritz-Laylin L.K."/>
            <person name="Prochnik S.E."/>
            <person name="Ginger M.L."/>
            <person name="Dacks J.B."/>
            <person name="Carpenter M.L."/>
            <person name="Field M.C."/>
            <person name="Kuo A."/>
            <person name="Paredez A."/>
            <person name="Chapman J."/>
            <person name="Pham J."/>
            <person name="Shu S."/>
            <person name="Neupane R."/>
            <person name="Cipriano M."/>
            <person name="Mancuso J."/>
            <person name="Tu H."/>
            <person name="Salamov A."/>
            <person name="Lindquist E."/>
            <person name="Shapiro H."/>
            <person name="Lucas S."/>
            <person name="Grigoriev I.V."/>
            <person name="Cande W.Z."/>
            <person name="Fulton C."/>
            <person name="Rokhsar D.S."/>
            <person name="Dawson S.C."/>
        </authorList>
    </citation>
    <scope>NUCLEOTIDE SEQUENCE [LARGE SCALE GENOMIC DNA]</scope>
    <source>
        <strain evidence="3 4">NEG-M</strain>
    </source>
</reference>
<keyword evidence="1" id="KW-0175">Coiled coil</keyword>
<accession>D2VRD8</accession>
<organism evidence="4">
    <name type="scientific">Naegleria gruberi</name>
    <name type="common">Amoeba</name>
    <dbReference type="NCBI Taxonomy" id="5762"/>
    <lineage>
        <taxon>Eukaryota</taxon>
        <taxon>Discoba</taxon>
        <taxon>Heterolobosea</taxon>
        <taxon>Tetramitia</taxon>
        <taxon>Eutetramitia</taxon>
        <taxon>Vahlkampfiidae</taxon>
        <taxon>Naegleria</taxon>
    </lineage>
</organism>
<dbReference type="InterPro" id="IPR019311">
    <property type="entry name" value="Fy-3"/>
</dbReference>
<evidence type="ECO:0000313" key="3">
    <source>
        <dbReference type="EMBL" id="EFC40590.1"/>
    </source>
</evidence>